<evidence type="ECO:0000256" key="2">
    <source>
        <dbReference type="SAM" id="SignalP"/>
    </source>
</evidence>
<keyword evidence="2" id="KW-0732">Signal</keyword>
<sequence length="684" mass="76092">MTRHFTALLAAVLAASATAATVLGRERPVMKVVRLLQDMKTELQRDLDDDKAVHEKLDCWCKTNDREKTQAIATGEARSSELDAFLGEAKGKMQEIKTNRDTTQEEVDSDWAALNQASALRMKENKEFHSEETQLLDAVQAADQAIVVLGEHHPELAQLRAAASHLRRANVLSFGSLSTAAKSEALRAFLAEHEESREGAASFLAVPGFQSYRPQSGQIFGILKQMKEDFEKNLDDVQKREAKDVSDFQALKAAKEEEIAVGKKSVAQLDQEFADFGEKSAQAFQELEDTQKQLELDRAFLGDLKKKCAQSDAEFEARVKSRLEEIAAVDDTIKILNEDTSFDLFSKTVNTPSFLQTASGLSQREELARRQRASSVLTLAASRMRSPRLSLLAAKAQLDAFVKIKEEIDKMVAELQTQQKDEVDHRDWCIKEMHENNRSTEAAYDKKANLEAKIADLEKSIESLSRSIETTTKEIADMQEQMKRASETREAENADCQQTVTDQRLTQTILKKALSRMKEVYAFMQEEPQPGAAHTALSGNHTSAGNGPARFTKYEQHKGGSRVVTMLETIINDSVTAEDEAIKSEEDAQIAYEDFMKQSNTMITAGQKKIADMSGARAQAKEDLVMAKTDLKDTVGELEDLHNTMGNLHKSCDFVLDNFDARQAARAAEVEALKEAKAILSGMQ</sequence>
<feature type="coiled-coil region" evidence="1">
    <location>
        <begin position="401"/>
        <end position="495"/>
    </location>
</feature>
<feature type="chain" id="PRO_5031094688" evidence="2">
    <location>
        <begin position="20"/>
        <end position="684"/>
    </location>
</feature>
<keyword evidence="1" id="KW-0175">Coiled coil</keyword>
<gene>
    <name evidence="3" type="ORF">AMON00008_LOCUS59219</name>
</gene>
<proteinExistence type="predicted"/>
<evidence type="ECO:0000313" key="3">
    <source>
        <dbReference type="EMBL" id="CAE4660068.1"/>
    </source>
</evidence>
<accession>A0A7S4VYZ2</accession>
<reference evidence="3" key="1">
    <citation type="submission" date="2021-01" db="EMBL/GenBank/DDBJ databases">
        <authorList>
            <person name="Corre E."/>
            <person name="Pelletier E."/>
            <person name="Niang G."/>
            <person name="Scheremetjew M."/>
            <person name="Finn R."/>
            <person name="Kale V."/>
            <person name="Holt S."/>
            <person name="Cochrane G."/>
            <person name="Meng A."/>
            <person name="Brown T."/>
            <person name="Cohen L."/>
        </authorList>
    </citation>
    <scope>NUCLEOTIDE SEQUENCE</scope>
    <source>
        <strain evidence="3">CCMP3105</strain>
    </source>
</reference>
<protein>
    <submittedName>
        <fullName evidence="3">Uncharacterized protein</fullName>
    </submittedName>
</protein>
<name>A0A7S4VYZ2_9DINO</name>
<dbReference type="EMBL" id="HBNR01082747">
    <property type="protein sequence ID" value="CAE4660068.1"/>
    <property type="molecule type" value="Transcribed_RNA"/>
</dbReference>
<organism evidence="3">
    <name type="scientific">Alexandrium monilatum</name>
    <dbReference type="NCBI Taxonomy" id="311494"/>
    <lineage>
        <taxon>Eukaryota</taxon>
        <taxon>Sar</taxon>
        <taxon>Alveolata</taxon>
        <taxon>Dinophyceae</taxon>
        <taxon>Gonyaulacales</taxon>
        <taxon>Pyrocystaceae</taxon>
        <taxon>Alexandrium</taxon>
    </lineage>
</organism>
<evidence type="ECO:0000256" key="1">
    <source>
        <dbReference type="SAM" id="Coils"/>
    </source>
</evidence>
<feature type="signal peptide" evidence="2">
    <location>
        <begin position="1"/>
        <end position="19"/>
    </location>
</feature>
<dbReference type="AlphaFoldDB" id="A0A7S4VYZ2"/>